<evidence type="ECO:0000256" key="3">
    <source>
        <dbReference type="ARBA" id="ARBA00022989"/>
    </source>
</evidence>
<feature type="domain" description="Ion transport" evidence="7">
    <location>
        <begin position="166"/>
        <end position="388"/>
    </location>
</feature>
<feature type="region of interest" description="Disordered" evidence="5">
    <location>
        <begin position="857"/>
        <end position="879"/>
    </location>
</feature>
<reference evidence="8 9" key="1">
    <citation type="submission" date="2024-02" db="EMBL/GenBank/DDBJ databases">
        <authorList>
            <person name="Daric V."/>
            <person name="Darras S."/>
        </authorList>
    </citation>
    <scope>NUCLEOTIDE SEQUENCE [LARGE SCALE GENOMIC DNA]</scope>
</reference>
<proteinExistence type="predicted"/>
<evidence type="ECO:0000259" key="7">
    <source>
        <dbReference type="Pfam" id="PF00520"/>
    </source>
</evidence>
<comment type="caution">
    <text evidence="8">The sequence shown here is derived from an EMBL/GenBank/DDBJ whole genome shotgun (WGS) entry which is preliminary data.</text>
</comment>
<sequence length="879" mass="101674">MSENLVIPQLRSDLNKNEKLAIATTKNEPHETNGEILVMEEIPDNVHINNVIVENVAVISTGPQIEMTSSTNEVFVNTISGQATGGKFQYQAERETSPNNLKADKVVEGNLSNHIKDQDRSRSEEKNYELAASYIEDAMFGRTLEYNTDPTSLDHYRRYSNRYLQWTTLLFMWFLLILALFEDPAVVPLPYWATTIMELICLGVIFFRLSQLYRFVPQRTMITDPKNIVIALTIIVTLIDMVVYIGIVESGVKGAIRVSRVLRPLFFINMNESKQVRRAFRNIRNTVPEILNVLVLFMFSIAVFTLLAFKLFQYRGLYYRDDVSQKYFVDYWDSFFDLYVLVTTANSPDVMMPAYDSSEWFALFFIAYIIINTYIFMNLFLAVIYNNYRAHLKTEIRAAVFWKRKKLEEAFELLADHFPDQNATVTEKTWFQVMKKLTNPPTYRKVNLFWEVLQAYGKEDKNEENIDETDKVNGIGKDQFLQVANLLNVNLVEDSSTVNIFYIYARDVYMSRPSRFIRTCVSHRFFVYFFDLMIIANAVCIGMDWESTEWFFLSIFILEILLKMFTLGPKEYFSFSRLWNWFDFLIIMSAFIATIVEASLDELNTFPREVLDFIMVLRCLRLVRIVGNVKRFQTILMTVLNIAPSLVTYGIVLLMIYYAFAIVAMECFGGLISGTGYENTNCGNPKLEGSEFIRVGYCNNNFNDILHSLVTLVELTVVNQWHIITLGYVLVTSKAARIFFIFFHLIVVILIMNIIVAFVLEAFILEYSLSRSHIEIRVEKVLEQLGLMAQTNMTSVDHDRTQLVIDQENDDNREYSGSHDARYRDGPRHTFRINKGHKNVEVLLQRMFEGELEVEAVSGSSSQPQTVTLDDVTGTSVTV</sequence>
<dbReference type="SUPFAM" id="SSF81324">
    <property type="entry name" value="Voltage-gated potassium channels"/>
    <property type="match status" value="2"/>
</dbReference>
<dbReference type="Pfam" id="PF00520">
    <property type="entry name" value="Ion_trans"/>
    <property type="match status" value="2"/>
</dbReference>
<feature type="transmembrane region" description="Helical" evidence="6">
    <location>
        <begin position="639"/>
        <end position="660"/>
    </location>
</feature>
<gene>
    <name evidence="8" type="ORF">CVLEPA_LOCUS28147</name>
</gene>
<evidence type="ECO:0000313" key="8">
    <source>
        <dbReference type="EMBL" id="CAK8694815.1"/>
    </source>
</evidence>
<dbReference type="PANTHER" id="PTHR46726:SF1">
    <property type="entry name" value="TWO-PORE CALCIUM CHANNEL 3"/>
    <property type="match status" value="1"/>
</dbReference>
<evidence type="ECO:0000256" key="5">
    <source>
        <dbReference type="SAM" id="MobiDB-lite"/>
    </source>
</evidence>
<feature type="transmembrane region" description="Helical" evidence="6">
    <location>
        <begin position="525"/>
        <end position="544"/>
    </location>
</feature>
<keyword evidence="3 6" id="KW-1133">Transmembrane helix</keyword>
<evidence type="ECO:0000313" key="9">
    <source>
        <dbReference type="Proteomes" id="UP001642483"/>
    </source>
</evidence>
<comment type="subcellular location">
    <subcellularLocation>
        <location evidence="1">Membrane</location>
        <topology evidence="1">Multi-pass membrane protein</topology>
    </subcellularLocation>
</comment>
<evidence type="ECO:0000256" key="2">
    <source>
        <dbReference type="ARBA" id="ARBA00022692"/>
    </source>
</evidence>
<dbReference type="Proteomes" id="UP001642483">
    <property type="component" value="Unassembled WGS sequence"/>
</dbReference>
<feature type="transmembrane region" description="Helical" evidence="6">
    <location>
        <begin position="290"/>
        <end position="312"/>
    </location>
</feature>
<dbReference type="InterPro" id="IPR005821">
    <property type="entry name" value="Ion_trans_dom"/>
</dbReference>
<feature type="transmembrane region" description="Helical" evidence="6">
    <location>
        <begin position="187"/>
        <end position="207"/>
    </location>
</feature>
<feature type="domain" description="Ion transport" evidence="7">
    <location>
        <begin position="523"/>
        <end position="767"/>
    </location>
</feature>
<evidence type="ECO:0000256" key="6">
    <source>
        <dbReference type="SAM" id="Phobius"/>
    </source>
</evidence>
<keyword evidence="9" id="KW-1185">Reference proteome</keyword>
<feature type="transmembrane region" description="Helical" evidence="6">
    <location>
        <begin position="738"/>
        <end position="765"/>
    </location>
</feature>
<organism evidence="8 9">
    <name type="scientific">Clavelina lepadiformis</name>
    <name type="common">Light-bulb sea squirt</name>
    <name type="synonym">Ascidia lepadiformis</name>
    <dbReference type="NCBI Taxonomy" id="159417"/>
    <lineage>
        <taxon>Eukaryota</taxon>
        <taxon>Metazoa</taxon>
        <taxon>Chordata</taxon>
        <taxon>Tunicata</taxon>
        <taxon>Ascidiacea</taxon>
        <taxon>Aplousobranchia</taxon>
        <taxon>Clavelinidae</taxon>
        <taxon>Clavelina</taxon>
    </lineage>
</organism>
<feature type="transmembrane region" description="Helical" evidence="6">
    <location>
        <begin position="709"/>
        <end position="731"/>
    </location>
</feature>
<feature type="transmembrane region" description="Helical" evidence="6">
    <location>
        <begin position="578"/>
        <end position="598"/>
    </location>
</feature>
<feature type="transmembrane region" description="Helical" evidence="6">
    <location>
        <begin position="163"/>
        <end position="181"/>
    </location>
</feature>
<accession>A0ABP0GX28</accession>
<protein>
    <recommendedName>
        <fullName evidence="7">Ion transport domain-containing protein</fullName>
    </recommendedName>
</protein>
<feature type="compositionally biased region" description="Polar residues" evidence="5">
    <location>
        <begin position="858"/>
        <end position="879"/>
    </location>
</feature>
<feature type="transmembrane region" description="Helical" evidence="6">
    <location>
        <begin position="360"/>
        <end position="385"/>
    </location>
</feature>
<dbReference type="InterPro" id="IPR027359">
    <property type="entry name" value="Volt_channel_dom_sf"/>
</dbReference>
<name>A0ABP0GX28_CLALP</name>
<dbReference type="EMBL" id="CAWYQH010000141">
    <property type="protein sequence ID" value="CAK8694815.1"/>
    <property type="molecule type" value="Genomic_DNA"/>
</dbReference>
<dbReference type="PANTHER" id="PTHR46726">
    <property type="entry name" value="TWO PORE CHANNEL 3"/>
    <property type="match status" value="1"/>
</dbReference>
<evidence type="ECO:0000256" key="4">
    <source>
        <dbReference type="ARBA" id="ARBA00023136"/>
    </source>
</evidence>
<dbReference type="Gene3D" id="1.20.120.350">
    <property type="entry name" value="Voltage-gated potassium channels. Chain C"/>
    <property type="match status" value="1"/>
</dbReference>
<feature type="transmembrane region" description="Helical" evidence="6">
    <location>
        <begin position="228"/>
        <end position="248"/>
    </location>
</feature>
<keyword evidence="2 6" id="KW-0812">Transmembrane</keyword>
<dbReference type="Gene3D" id="1.10.287.70">
    <property type="match status" value="2"/>
</dbReference>
<keyword evidence="4 6" id="KW-0472">Membrane</keyword>
<evidence type="ECO:0000256" key="1">
    <source>
        <dbReference type="ARBA" id="ARBA00004141"/>
    </source>
</evidence>